<keyword evidence="3" id="KW-0159">Chromosome partition</keyword>
<gene>
    <name evidence="7" type="ORF">BTA35_0203225</name>
</gene>
<sequence>MKTDQLKPVIEAILMVSDQPLMLDQIAELFDDYERPSKSLLRDVLQQLSADYLGRGIELIEVASGWRIQARKEHANRIARLWTERPQKYSRALLETLALIAYRQPVTRGDIEEIRGVSVSSSIMKTLLEREWVRIVGYRDAPGRPAMYATTRHFLDYFNLKTLDELPTLNVIRELGDKMQEEQQQAIADEEAQMLAAQEEKRRQMMEEAQAEMEAQGVVAEYDDDEADDTQDVDLDDLPEVLTFSELSQRFDERLSQRALQESQTGMSDNNMPGEPTYSEGAVTETTPHDKTEQVVSADESPLIPDSE</sequence>
<keyword evidence="1" id="KW-0963">Cytoplasm</keyword>
<evidence type="ECO:0000313" key="7">
    <source>
        <dbReference type="EMBL" id="OOV88525.1"/>
    </source>
</evidence>
<evidence type="ECO:0000256" key="3">
    <source>
        <dbReference type="ARBA" id="ARBA00022829"/>
    </source>
</evidence>
<feature type="region of interest" description="Disordered" evidence="6">
    <location>
        <begin position="254"/>
        <end position="308"/>
    </location>
</feature>
<evidence type="ECO:0000256" key="1">
    <source>
        <dbReference type="ARBA" id="ARBA00022490"/>
    </source>
</evidence>
<dbReference type="STRING" id="966.BTA35_0203225"/>
<evidence type="ECO:0000256" key="6">
    <source>
        <dbReference type="SAM" id="MobiDB-lite"/>
    </source>
</evidence>
<dbReference type="InterPro" id="IPR036390">
    <property type="entry name" value="WH_DNA-bd_sf"/>
</dbReference>
<accession>A0A1T1HFE4</accession>
<comment type="caution">
    <text evidence="7">The sequence shown here is derived from an EMBL/GenBank/DDBJ whole genome shotgun (WGS) entry which is preliminary data.</text>
</comment>
<dbReference type="EMBL" id="MTSD02000001">
    <property type="protein sequence ID" value="OOV88525.1"/>
    <property type="molecule type" value="Genomic_DNA"/>
</dbReference>
<evidence type="ECO:0000256" key="5">
    <source>
        <dbReference type="SAM" id="Coils"/>
    </source>
</evidence>
<organism evidence="7 8">
    <name type="scientific">Oceanospirillum linum</name>
    <dbReference type="NCBI Taxonomy" id="966"/>
    <lineage>
        <taxon>Bacteria</taxon>
        <taxon>Pseudomonadati</taxon>
        <taxon>Pseudomonadota</taxon>
        <taxon>Gammaproteobacteria</taxon>
        <taxon>Oceanospirillales</taxon>
        <taxon>Oceanospirillaceae</taxon>
        <taxon>Oceanospirillum</taxon>
    </lineage>
</organism>
<proteinExistence type="predicted"/>
<name>A0A1T1HFE4_OCELI</name>
<feature type="compositionally biased region" description="Polar residues" evidence="6">
    <location>
        <begin position="258"/>
        <end position="271"/>
    </location>
</feature>
<dbReference type="GO" id="GO:0051301">
    <property type="term" value="P:cell division"/>
    <property type="evidence" value="ECO:0007669"/>
    <property type="project" value="UniProtKB-KW"/>
</dbReference>
<keyword evidence="5" id="KW-0175">Coiled coil</keyword>
<dbReference type="AlphaFoldDB" id="A0A1T1HFE4"/>
<dbReference type="Proteomes" id="UP000190064">
    <property type="component" value="Unassembled WGS sequence"/>
</dbReference>
<evidence type="ECO:0000313" key="8">
    <source>
        <dbReference type="Proteomes" id="UP000190064"/>
    </source>
</evidence>
<dbReference type="SUPFAM" id="SSF46785">
    <property type="entry name" value="Winged helix' DNA-binding domain"/>
    <property type="match status" value="2"/>
</dbReference>
<feature type="coiled-coil region" evidence="5">
    <location>
        <begin position="180"/>
        <end position="216"/>
    </location>
</feature>
<keyword evidence="8" id="KW-1185">Reference proteome</keyword>
<dbReference type="NCBIfam" id="TIGR00281">
    <property type="entry name" value="SMC-Scp complex subunit ScpB"/>
    <property type="match status" value="1"/>
</dbReference>
<keyword evidence="2" id="KW-0132">Cell division</keyword>
<evidence type="ECO:0000256" key="2">
    <source>
        <dbReference type="ARBA" id="ARBA00022618"/>
    </source>
</evidence>
<dbReference type="Gene3D" id="1.10.10.10">
    <property type="entry name" value="Winged helix-like DNA-binding domain superfamily/Winged helix DNA-binding domain"/>
    <property type="match status" value="2"/>
</dbReference>
<protein>
    <submittedName>
        <fullName evidence="7">SMC-Scp complex subunit ScpB</fullName>
    </submittedName>
</protein>
<dbReference type="PANTHER" id="PTHR34298:SF2">
    <property type="entry name" value="SEGREGATION AND CONDENSATION PROTEIN B"/>
    <property type="match status" value="1"/>
</dbReference>
<keyword evidence="4" id="KW-0131">Cell cycle</keyword>
<dbReference type="InterPro" id="IPR036388">
    <property type="entry name" value="WH-like_DNA-bd_sf"/>
</dbReference>
<evidence type="ECO:0000256" key="4">
    <source>
        <dbReference type="ARBA" id="ARBA00023306"/>
    </source>
</evidence>
<dbReference type="Pfam" id="PF04079">
    <property type="entry name" value="SMC_ScpB"/>
    <property type="match status" value="1"/>
</dbReference>
<dbReference type="InterPro" id="IPR005234">
    <property type="entry name" value="ScpB_csome_segregation"/>
</dbReference>
<dbReference type="PANTHER" id="PTHR34298">
    <property type="entry name" value="SEGREGATION AND CONDENSATION PROTEIN B"/>
    <property type="match status" value="1"/>
</dbReference>
<reference evidence="7" key="1">
    <citation type="submission" date="2017-02" db="EMBL/GenBank/DDBJ databases">
        <title>Draft Genome Sequence of the Salt Water Bacterium Oceanospirillum linum ATCC 11336.</title>
        <authorList>
            <person name="Trachtenberg A.M."/>
            <person name="Carney J.G."/>
            <person name="Linnane J.D."/>
            <person name="Rheaume B.A."/>
            <person name="Pitts N.L."/>
            <person name="Mykles D.L."/>
            <person name="Maclea K.S."/>
        </authorList>
    </citation>
    <scope>NUCLEOTIDE SEQUENCE [LARGE SCALE GENOMIC DNA]</scope>
    <source>
        <strain evidence="7">ATCC 11336</strain>
    </source>
</reference>
<dbReference type="RefSeq" id="WP_077242963.1">
    <property type="nucleotide sequence ID" value="NZ_FXTS01000001.1"/>
</dbReference>
<dbReference type="GO" id="GO:0051304">
    <property type="term" value="P:chromosome separation"/>
    <property type="evidence" value="ECO:0007669"/>
    <property type="project" value="InterPro"/>
</dbReference>